<reference evidence="1" key="1">
    <citation type="journal article" date="2021" name="New Phytol.">
        <title>Evolutionary innovations through gain and loss of genes in the ectomycorrhizal Boletales.</title>
        <authorList>
            <person name="Wu G."/>
            <person name="Miyauchi S."/>
            <person name="Morin E."/>
            <person name="Kuo A."/>
            <person name="Drula E."/>
            <person name="Varga T."/>
            <person name="Kohler A."/>
            <person name="Feng B."/>
            <person name="Cao Y."/>
            <person name="Lipzen A."/>
            <person name="Daum C."/>
            <person name="Hundley H."/>
            <person name="Pangilinan J."/>
            <person name="Johnson J."/>
            <person name="Barry K."/>
            <person name="LaButti K."/>
            <person name="Ng V."/>
            <person name="Ahrendt S."/>
            <person name="Min B."/>
            <person name="Choi I.G."/>
            <person name="Park H."/>
            <person name="Plett J.M."/>
            <person name="Magnuson J."/>
            <person name="Spatafora J.W."/>
            <person name="Nagy L.G."/>
            <person name="Henrissat B."/>
            <person name="Grigoriev I.V."/>
            <person name="Yang Z.L."/>
            <person name="Xu J."/>
            <person name="Martin F.M."/>
        </authorList>
    </citation>
    <scope>NUCLEOTIDE SEQUENCE</scope>
    <source>
        <strain evidence="1">ATCC 28755</strain>
    </source>
</reference>
<accession>A0ACB7ZUD9</accession>
<organism evidence="1 2">
    <name type="scientific">Hygrophoropsis aurantiaca</name>
    <dbReference type="NCBI Taxonomy" id="72124"/>
    <lineage>
        <taxon>Eukaryota</taxon>
        <taxon>Fungi</taxon>
        <taxon>Dikarya</taxon>
        <taxon>Basidiomycota</taxon>
        <taxon>Agaricomycotina</taxon>
        <taxon>Agaricomycetes</taxon>
        <taxon>Agaricomycetidae</taxon>
        <taxon>Boletales</taxon>
        <taxon>Coniophorineae</taxon>
        <taxon>Hygrophoropsidaceae</taxon>
        <taxon>Hygrophoropsis</taxon>
    </lineage>
</organism>
<dbReference type="EMBL" id="MU268676">
    <property type="protein sequence ID" value="KAH7903958.1"/>
    <property type="molecule type" value="Genomic_DNA"/>
</dbReference>
<gene>
    <name evidence="1" type="ORF">BJ138DRAFT_50612</name>
</gene>
<keyword evidence="2" id="KW-1185">Reference proteome</keyword>
<sequence>MSSQVGNGRRDKIPHTPRRSPSSSCSSSRASPLQVSAEAGNESDCSMKATTNDETGERMPDDPPPVFPRPLDSCLDLVRQTSGSGPGASSLLRTPAPPTQPMDVDDPPAFPRPLSSFSDFDHQINDSRPGSSTPSRPTTPAIQQMDVDDPRPAFPRPLGLCAIQVGSSRPIPSRTSNAPMQSPDLDSPIDPDRTIKPIPCRDGKSPETMSPEVLPLGHFDPQRESSPVAPRPFNPISSSVSGVSVSCFAYTASFTTQSHFPLTPVRRLNPNNSIRPRSTPSRNYWRLCQKYGEVSPPRCSPPKQTCKREPRERSRRRLTCRQRRRCGP</sequence>
<dbReference type="Proteomes" id="UP000790377">
    <property type="component" value="Unassembled WGS sequence"/>
</dbReference>
<name>A0ACB7ZUD9_9AGAM</name>
<evidence type="ECO:0000313" key="2">
    <source>
        <dbReference type="Proteomes" id="UP000790377"/>
    </source>
</evidence>
<comment type="caution">
    <text evidence="1">The sequence shown here is derived from an EMBL/GenBank/DDBJ whole genome shotgun (WGS) entry which is preliminary data.</text>
</comment>
<protein>
    <submittedName>
        <fullName evidence="1">Uncharacterized protein</fullName>
    </submittedName>
</protein>
<proteinExistence type="predicted"/>
<evidence type="ECO:0000313" key="1">
    <source>
        <dbReference type="EMBL" id="KAH7903958.1"/>
    </source>
</evidence>